<keyword evidence="2" id="KW-0472">Membrane</keyword>
<feature type="transmembrane region" description="Helical" evidence="2">
    <location>
        <begin position="71"/>
        <end position="89"/>
    </location>
</feature>
<dbReference type="AlphaFoldDB" id="A0A0R2NYL7"/>
<proteinExistence type="predicted"/>
<evidence type="ECO:0000256" key="1">
    <source>
        <dbReference type="SAM" id="MobiDB-lite"/>
    </source>
</evidence>
<sequence>MGSGLIYLIIIGMWIAYFLPRWISNHEEISGRSVKRFDEAMKVVGITSGHTAPDIESLGKKREHQLAMRRIQFFSIIGLAIVISLFTLVGLLSPVILLLPGSVFLMYVVNARYQISLIQEEVKRVNSANKVTNKSSAANYAEIIGRSKRAASLASITEGSGLSEEQWLPLSERLSSYQDSGSITLLPKGSASKDDKSWDPVSVPAPNYANSSKAVSRRVIDLTIPGAWSEAQEKIMREVLAPSADKIFDQEVADQYEEHLRSNRAAGQ</sequence>
<dbReference type="Proteomes" id="UP000053941">
    <property type="component" value="Unassembled WGS sequence"/>
</dbReference>
<comment type="caution">
    <text evidence="3">The sequence shown here is derived from an EMBL/GenBank/DDBJ whole genome shotgun (WGS) entry which is preliminary data.</text>
</comment>
<evidence type="ECO:0000256" key="2">
    <source>
        <dbReference type="SAM" id="Phobius"/>
    </source>
</evidence>
<evidence type="ECO:0000313" key="4">
    <source>
        <dbReference type="Proteomes" id="UP000053941"/>
    </source>
</evidence>
<reference evidence="3 4" key="1">
    <citation type="submission" date="2015-10" db="EMBL/GenBank/DDBJ databases">
        <title>Metagenome-Assembled Genomes uncover a global brackish microbiome.</title>
        <authorList>
            <person name="Hugerth L.W."/>
            <person name="Larsson J."/>
            <person name="Alneberg J."/>
            <person name="Lindh M.V."/>
            <person name="Legrand C."/>
            <person name="Pinhassi J."/>
            <person name="Andersson A.F."/>
        </authorList>
    </citation>
    <scope>NUCLEOTIDE SEQUENCE [LARGE SCALE GENOMIC DNA]</scope>
    <source>
        <strain evidence="3">BACL2 MAG-120802-bin41</strain>
    </source>
</reference>
<feature type="region of interest" description="Disordered" evidence="1">
    <location>
        <begin position="186"/>
        <end position="205"/>
    </location>
</feature>
<keyword evidence="2" id="KW-0812">Transmembrane</keyword>
<protein>
    <submittedName>
        <fullName evidence="3">Uncharacterized protein</fullName>
    </submittedName>
</protein>
<name>A0A0R2NYL7_9ACTN</name>
<dbReference type="EMBL" id="LIAS01000043">
    <property type="protein sequence ID" value="KRO30911.1"/>
    <property type="molecule type" value="Genomic_DNA"/>
</dbReference>
<accession>A0A0R2NYL7</accession>
<gene>
    <name evidence="3" type="ORF">ABR60_05750</name>
</gene>
<organism evidence="3 4">
    <name type="scientific">Actinobacteria bacterium BACL2 MAG-120802-bin41</name>
    <dbReference type="NCBI Taxonomy" id="1655568"/>
    <lineage>
        <taxon>Bacteria</taxon>
        <taxon>Bacillati</taxon>
        <taxon>Actinomycetota</taxon>
        <taxon>Actinomycetes</taxon>
        <taxon>Actinomycetes incertae sedis</taxon>
        <taxon>ac1 cluster</taxon>
    </lineage>
</organism>
<feature type="transmembrane region" description="Helical" evidence="2">
    <location>
        <begin position="6"/>
        <end position="23"/>
    </location>
</feature>
<evidence type="ECO:0000313" key="3">
    <source>
        <dbReference type="EMBL" id="KRO30911.1"/>
    </source>
</evidence>
<keyword evidence="2" id="KW-1133">Transmembrane helix</keyword>